<evidence type="ECO:0000313" key="1">
    <source>
        <dbReference type="EMBL" id="OGD64766.1"/>
    </source>
</evidence>
<sequence length="199" mass="22490">MLESKAYLVRETLNNLLARLKSVAQIDRLTIDGATIKVGELRLIIAQVSQRSLGDRRVLIIERAEELDEICQSTLLKLLEEPNESLAIFLLVSNPSKLLPTITSRLHQLDAESSAAILQNGERLQSSPQELERQLAACSSRETLIELLSSELESQRHELLSSYNAQAPQRIETLTKVITRLKNNANLKLTVDYLRLNWH</sequence>
<dbReference type="AlphaFoldDB" id="A0A1F5EBX2"/>
<comment type="caution">
    <text evidence="1">The sequence shown here is derived from an EMBL/GenBank/DDBJ whole genome shotgun (WGS) entry which is preliminary data.</text>
</comment>
<organism evidence="1 2">
    <name type="scientific">Candidatus Berkelbacteria bacterium RIFCSPLOWO2_01_FULL_50_28</name>
    <dbReference type="NCBI Taxonomy" id="1797471"/>
    <lineage>
        <taxon>Bacteria</taxon>
        <taxon>Candidatus Berkelbacteria</taxon>
    </lineage>
</organism>
<dbReference type="SUPFAM" id="SSF52540">
    <property type="entry name" value="P-loop containing nucleoside triphosphate hydrolases"/>
    <property type="match status" value="1"/>
</dbReference>
<dbReference type="Pfam" id="PF13177">
    <property type="entry name" value="DNA_pol3_delta2"/>
    <property type="match status" value="1"/>
</dbReference>
<evidence type="ECO:0008006" key="3">
    <source>
        <dbReference type="Google" id="ProtNLM"/>
    </source>
</evidence>
<protein>
    <recommendedName>
        <fullName evidence="3">DNA polymerase III subunit delta</fullName>
    </recommendedName>
</protein>
<evidence type="ECO:0000313" key="2">
    <source>
        <dbReference type="Proteomes" id="UP000177481"/>
    </source>
</evidence>
<dbReference type="STRING" id="1797471.A3A71_01805"/>
<dbReference type="Gene3D" id="3.40.50.300">
    <property type="entry name" value="P-loop containing nucleotide triphosphate hydrolases"/>
    <property type="match status" value="1"/>
</dbReference>
<accession>A0A1F5EBX2</accession>
<dbReference type="InterPro" id="IPR027417">
    <property type="entry name" value="P-loop_NTPase"/>
</dbReference>
<dbReference type="Proteomes" id="UP000177481">
    <property type="component" value="Unassembled WGS sequence"/>
</dbReference>
<name>A0A1F5EBX2_9BACT</name>
<reference evidence="1 2" key="1">
    <citation type="journal article" date="2016" name="Nat. Commun.">
        <title>Thousands of microbial genomes shed light on interconnected biogeochemical processes in an aquifer system.</title>
        <authorList>
            <person name="Anantharaman K."/>
            <person name="Brown C.T."/>
            <person name="Hug L.A."/>
            <person name="Sharon I."/>
            <person name="Castelle C.J."/>
            <person name="Probst A.J."/>
            <person name="Thomas B.C."/>
            <person name="Singh A."/>
            <person name="Wilkins M.J."/>
            <person name="Karaoz U."/>
            <person name="Brodie E.L."/>
            <person name="Williams K.H."/>
            <person name="Hubbard S.S."/>
            <person name="Banfield J.F."/>
        </authorList>
    </citation>
    <scope>NUCLEOTIDE SEQUENCE [LARGE SCALE GENOMIC DNA]</scope>
</reference>
<proteinExistence type="predicted"/>
<gene>
    <name evidence="1" type="ORF">A3A71_01805</name>
</gene>
<dbReference type="EMBL" id="MEZX01000002">
    <property type="protein sequence ID" value="OGD64766.1"/>
    <property type="molecule type" value="Genomic_DNA"/>
</dbReference>